<feature type="transmembrane region" description="Helical" evidence="1">
    <location>
        <begin position="12"/>
        <end position="32"/>
    </location>
</feature>
<evidence type="ECO:0000313" key="2">
    <source>
        <dbReference type="EMBL" id="EFN71647.1"/>
    </source>
</evidence>
<evidence type="ECO:0000313" key="3">
    <source>
        <dbReference type="Proteomes" id="UP000000311"/>
    </source>
</evidence>
<feature type="transmembrane region" description="Helical" evidence="1">
    <location>
        <begin position="38"/>
        <end position="57"/>
    </location>
</feature>
<dbReference type="EMBL" id="GL436677">
    <property type="protein sequence ID" value="EFN71647.1"/>
    <property type="molecule type" value="Genomic_DNA"/>
</dbReference>
<name>E2A4I8_CAMFO</name>
<dbReference type="Proteomes" id="UP000000311">
    <property type="component" value="Unassembled WGS sequence"/>
</dbReference>
<reference evidence="2 3" key="1">
    <citation type="journal article" date="2010" name="Science">
        <title>Genomic comparison of the ants Camponotus floridanus and Harpegnathos saltator.</title>
        <authorList>
            <person name="Bonasio R."/>
            <person name="Zhang G."/>
            <person name="Ye C."/>
            <person name="Mutti N.S."/>
            <person name="Fang X."/>
            <person name="Qin N."/>
            <person name="Donahue G."/>
            <person name="Yang P."/>
            <person name="Li Q."/>
            <person name="Li C."/>
            <person name="Zhang P."/>
            <person name="Huang Z."/>
            <person name="Berger S.L."/>
            <person name="Reinberg D."/>
            <person name="Wang J."/>
            <person name="Liebig J."/>
        </authorList>
    </citation>
    <scope>NUCLEOTIDE SEQUENCE [LARGE SCALE GENOMIC DNA]</scope>
    <source>
        <strain evidence="3">C129</strain>
    </source>
</reference>
<dbReference type="OrthoDB" id="7687627at2759"/>
<keyword evidence="1" id="KW-0812">Transmembrane</keyword>
<protein>
    <submittedName>
        <fullName evidence="2">Uncharacterized protein</fullName>
    </submittedName>
</protein>
<evidence type="ECO:0000256" key="1">
    <source>
        <dbReference type="SAM" id="Phobius"/>
    </source>
</evidence>
<sequence>MQILQDADCSGRTLATLLVAWVTAAMVASILLQWEYMWIVLAILTLLFLLLCGYTGYKMKRTHARMLLEQQRRAAIRTVSSITAINRRQIDSTYPTHLHADLPPSYTSVTMQTATSTSHQASDEDKYEDPPPYSVVIASLDNSQNRNAEISSESNVFPFKFTKIGVADVSAATSSSTSLACPHGR</sequence>
<keyword evidence="1" id="KW-1133">Transmembrane helix</keyword>
<accession>E2A4I8</accession>
<keyword evidence="3" id="KW-1185">Reference proteome</keyword>
<dbReference type="AlphaFoldDB" id="E2A4I8"/>
<dbReference type="InParanoid" id="E2A4I8"/>
<keyword evidence="1" id="KW-0472">Membrane</keyword>
<gene>
    <name evidence="2" type="ORF">EAG_02328</name>
</gene>
<proteinExistence type="predicted"/>
<dbReference type="OMA" id="WEYMWIV"/>
<organism evidence="3">
    <name type="scientific">Camponotus floridanus</name>
    <name type="common">Florida carpenter ant</name>
    <dbReference type="NCBI Taxonomy" id="104421"/>
    <lineage>
        <taxon>Eukaryota</taxon>
        <taxon>Metazoa</taxon>
        <taxon>Ecdysozoa</taxon>
        <taxon>Arthropoda</taxon>
        <taxon>Hexapoda</taxon>
        <taxon>Insecta</taxon>
        <taxon>Pterygota</taxon>
        <taxon>Neoptera</taxon>
        <taxon>Endopterygota</taxon>
        <taxon>Hymenoptera</taxon>
        <taxon>Apocrita</taxon>
        <taxon>Aculeata</taxon>
        <taxon>Formicoidea</taxon>
        <taxon>Formicidae</taxon>
        <taxon>Formicinae</taxon>
        <taxon>Camponotus</taxon>
    </lineage>
</organism>